<organism evidence="1 2">
    <name type="scientific">Liparis tanakae</name>
    <name type="common">Tanaka's snailfish</name>
    <dbReference type="NCBI Taxonomy" id="230148"/>
    <lineage>
        <taxon>Eukaryota</taxon>
        <taxon>Metazoa</taxon>
        <taxon>Chordata</taxon>
        <taxon>Craniata</taxon>
        <taxon>Vertebrata</taxon>
        <taxon>Euteleostomi</taxon>
        <taxon>Actinopterygii</taxon>
        <taxon>Neopterygii</taxon>
        <taxon>Teleostei</taxon>
        <taxon>Neoteleostei</taxon>
        <taxon>Acanthomorphata</taxon>
        <taxon>Eupercaria</taxon>
        <taxon>Perciformes</taxon>
        <taxon>Cottioidei</taxon>
        <taxon>Cottales</taxon>
        <taxon>Liparidae</taxon>
        <taxon>Liparis</taxon>
    </lineage>
</organism>
<keyword evidence="2" id="KW-1185">Reference proteome</keyword>
<accession>A0A4Z2J5D8</accession>
<evidence type="ECO:0000313" key="2">
    <source>
        <dbReference type="Proteomes" id="UP000314294"/>
    </source>
</evidence>
<gene>
    <name evidence="1" type="ORF">EYF80_004577</name>
</gene>
<comment type="caution">
    <text evidence="1">The sequence shown here is derived from an EMBL/GenBank/DDBJ whole genome shotgun (WGS) entry which is preliminary data.</text>
</comment>
<evidence type="ECO:0000313" key="1">
    <source>
        <dbReference type="EMBL" id="TNN85227.1"/>
    </source>
</evidence>
<reference evidence="1 2" key="1">
    <citation type="submission" date="2019-03" db="EMBL/GenBank/DDBJ databases">
        <title>First draft genome of Liparis tanakae, snailfish: a comprehensive survey of snailfish specific genes.</title>
        <authorList>
            <person name="Kim W."/>
            <person name="Song I."/>
            <person name="Jeong J.-H."/>
            <person name="Kim D."/>
            <person name="Kim S."/>
            <person name="Ryu S."/>
            <person name="Song J.Y."/>
            <person name="Lee S.K."/>
        </authorList>
    </citation>
    <scope>NUCLEOTIDE SEQUENCE [LARGE SCALE GENOMIC DNA]</scope>
    <source>
        <tissue evidence="1">Muscle</tissue>
    </source>
</reference>
<proteinExistence type="predicted"/>
<protein>
    <submittedName>
        <fullName evidence="1">Uncharacterized protein</fullName>
    </submittedName>
</protein>
<sequence length="92" mass="10149">MQEKQVSHAVQEIKQHAALLQLLTEQVVLKRNERSVKLFSSEGRTPSTSITTSISTAAGAETSRMSVLCFLSELLLAKLCRPRSPDRPESVP</sequence>
<dbReference type="AlphaFoldDB" id="A0A4Z2J5D8"/>
<dbReference type="Proteomes" id="UP000314294">
    <property type="component" value="Unassembled WGS sequence"/>
</dbReference>
<name>A0A4Z2J5D8_9TELE</name>
<dbReference type="EMBL" id="SRLO01000022">
    <property type="protein sequence ID" value="TNN85227.1"/>
    <property type="molecule type" value="Genomic_DNA"/>
</dbReference>